<dbReference type="InterPro" id="IPR050351">
    <property type="entry name" value="BphY/WalK/GraS-like"/>
</dbReference>
<sequence length="318" mass="35130">MHIDQASSALCQLLELRSADLSGMPIKLRLSGSPSDCDQTEAALNAAMAEGRPMRCRLALTDRYGTDIPMAARVEPLPGRTQAVLLLESAQQRARTDQSTSLAALSHDLRAPLRVVDGFARIVLEDYGDKLDQVGRDHLNRIASAAVRLNLMLDKVLELEQLERSQLAAESIDLSALVRACAEEMASQYGQASFQIEEGLRVRADKLLMRRAIENLVGNALKYSSRSKEPLVIFRSERQGELLTYVVEDNGVGFDMRFADRLFGLFQRLHSANEFGGTGVGLTTVRSIIQRHGGRIWAESTPGQGARFYFTLWEGGTH</sequence>
<organism evidence="7 8">
    <name type="scientific">Piscinibacterium candidicorallinum</name>
    <dbReference type="NCBI Taxonomy" id="1793872"/>
    <lineage>
        <taxon>Bacteria</taxon>
        <taxon>Pseudomonadati</taxon>
        <taxon>Pseudomonadota</taxon>
        <taxon>Betaproteobacteria</taxon>
        <taxon>Burkholderiales</taxon>
        <taxon>Piscinibacterium</taxon>
    </lineage>
</organism>
<dbReference type="EMBL" id="JBHRTI010000010">
    <property type="protein sequence ID" value="MFC3149314.1"/>
    <property type="molecule type" value="Genomic_DNA"/>
</dbReference>
<keyword evidence="4" id="KW-0808">Transferase</keyword>
<dbReference type="InterPro" id="IPR035965">
    <property type="entry name" value="PAS-like_dom_sf"/>
</dbReference>
<keyword evidence="5" id="KW-0418">Kinase</keyword>
<dbReference type="InterPro" id="IPR004358">
    <property type="entry name" value="Sig_transdc_His_kin-like_C"/>
</dbReference>
<keyword evidence="3" id="KW-0597">Phosphoprotein</keyword>
<dbReference type="EC" id="2.7.13.3" evidence="2"/>
<dbReference type="SMART" id="SM00388">
    <property type="entry name" value="HisKA"/>
    <property type="match status" value="1"/>
</dbReference>
<keyword evidence="7" id="KW-0547">Nucleotide-binding</keyword>
<evidence type="ECO:0000313" key="7">
    <source>
        <dbReference type="EMBL" id="MFC3149314.1"/>
    </source>
</evidence>
<dbReference type="Pfam" id="PF02518">
    <property type="entry name" value="HATPase_c"/>
    <property type="match status" value="1"/>
</dbReference>
<dbReference type="PRINTS" id="PR00344">
    <property type="entry name" value="BCTRLSENSOR"/>
</dbReference>
<dbReference type="SUPFAM" id="SSF47384">
    <property type="entry name" value="Homodimeric domain of signal transducing histidine kinase"/>
    <property type="match status" value="1"/>
</dbReference>
<dbReference type="CDD" id="cd00082">
    <property type="entry name" value="HisKA"/>
    <property type="match status" value="1"/>
</dbReference>
<evidence type="ECO:0000313" key="8">
    <source>
        <dbReference type="Proteomes" id="UP001595556"/>
    </source>
</evidence>
<evidence type="ECO:0000256" key="5">
    <source>
        <dbReference type="ARBA" id="ARBA00022777"/>
    </source>
</evidence>
<name>A0ABV7H603_9BURK</name>
<evidence type="ECO:0000256" key="3">
    <source>
        <dbReference type="ARBA" id="ARBA00022553"/>
    </source>
</evidence>
<dbReference type="InterPro" id="IPR036890">
    <property type="entry name" value="HATPase_C_sf"/>
</dbReference>
<evidence type="ECO:0000256" key="1">
    <source>
        <dbReference type="ARBA" id="ARBA00000085"/>
    </source>
</evidence>
<evidence type="ECO:0000259" key="6">
    <source>
        <dbReference type="PROSITE" id="PS50109"/>
    </source>
</evidence>
<dbReference type="InterPro" id="IPR036097">
    <property type="entry name" value="HisK_dim/P_sf"/>
</dbReference>
<keyword evidence="8" id="KW-1185">Reference proteome</keyword>
<dbReference type="PANTHER" id="PTHR42878">
    <property type="entry name" value="TWO-COMPONENT HISTIDINE KINASE"/>
    <property type="match status" value="1"/>
</dbReference>
<dbReference type="Proteomes" id="UP001595556">
    <property type="component" value="Unassembled WGS sequence"/>
</dbReference>
<gene>
    <name evidence="7" type="ORF">ACFOEN_16955</name>
</gene>
<dbReference type="Gene3D" id="3.30.565.10">
    <property type="entry name" value="Histidine kinase-like ATPase, C-terminal domain"/>
    <property type="match status" value="1"/>
</dbReference>
<comment type="catalytic activity">
    <reaction evidence="1">
        <text>ATP + protein L-histidine = ADP + protein N-phospho-L-histidine.</text>
        <dbReference type="EC" id="2.7.13.3"/>
    </reaction>
</comment>
<dbReference type="SMART" id="SM00387">
    <property type="entry name" value="HATPase_c"/>
    <property type="match status" value="1"/>
</dbReference>
<evidence type="ECO:0000256" key="4">
    <source>
        <dbReference type="ARBA" id="ARBA00022679"/>
    </source>
</evidence>
<feature type="domain" description="Histidine kinase" evidence="6">
    <location>
        <begin position="104"/>
        <end position="312"/>
    </location>
</feature>
<reference evidence="8" key="1">
    <citation type="journal article" date="2019" name="Int. J. Syst. Evol. Microbiol.">
        <title>The Global Catalogue of Microorganisms (GCM) 10K type strain sequencing project: providing services to taxonomists for standard genome sequencing and annotation.</title>
        <authorList>
            <consortium name="The Broad Institute Genomics Platform"/>
            <consortium name="The Broad Institute Genome Sequencing Center for Infectious Disease"/>
            <person name="Wu L."/>
            <person name="Ma J."/>
        </authorList>
    </citation>
    <scope>NUCLEOTIDE SEQUENCE [LARGE SCALE GENOMIC DNA]</scope>
    <source>
        <strain evidence="8">KCTC 52168</strain>
    </source>
</reference>
<dbReference type="PROSITE" id="PS50109">
    <property type="entry name" value="HIS_KIN"/>
    <property type="match status" value="1"/>
</dbReference>
<evidence type="ECO:0000256" key="2">
    <source>
        <dbReference type="ARBA" id="ARBA00012438"/>
    </source>
</evidence>
<proteinExistence type="predicted"/>
<dbReference type="InterPro" id="IPR005467">
    <property type="entry name" value="His_kinase_dom"/>
</dbReference>
<dbReference type="InterPro" id="IPR003594">
    <property type="entry name" value="HATPase_dom"/>
</dbReference>
<keyword evidence="7" id="KW-0067">ATP-binding</keyword>
<dbReference type="GO" id="GO:0005524">
    <property type="term" value="F:ATP binding"/>
    <property type="evidence" value="ECO:0007669"/>
    <property type="project" value="UniProtKB-KW"/>
</dbReference>
<dbReference type="Gene3D" id="1.10.287.130">
    <property type="match status" value="1"/>
</dbReference>
<accession>A0ABV7H603</accession>
<dbReference type="Pfam" id="PF00512">
    <property type="entry name" value="HisKA"/>
    <property type="match status" value="1"/>
</dbReference>
<dbReference type="SUPFAM" id="SSF55785">
    <property type="entry name" value="PYP-like sensor domain (PAS domain)"/>
    <property type="match status" value="1"/>
</dbReference>
<dbReference type="PANTHER" id="PTHR42878:SF15">
    <property type="entry name" value="BACTERIOPHYTOCHROME"/>
    <property type="match status" value="1"/>
</dbReference>
<dbReference type="SUPFAM" id="SSF55874">
    <property type="entry name" value="ATPase domain of HSP90 chaperone/DNA topoisomerase II/histidine kinase"/>
    <property type="match status" value="1"/>
</dbReference>
<protein>
    <recommendedName>
        <fullName evidence="2">histidine kinase</fullName>
        <ecNumber evidence="2">2.7.13.3</ecNumber>
    </recommendedName>
</protein>
<comment type="caution">
    <text evidence="7">The sequence shown here is derived from an EMBL/GenBank/DDBJ whole genome shotgun (WGS) entry which is preliminary data.</text>
</comment>
<dbReference type="InterPro" id="IPR003661">
    <property type="entry name" value="HisK_dim/P_dom"/>
</dbReference>